<dbReference type="AlphaFoldDB" id="U2RV56"/>
<sequence length="204" mass="21731">RRSDVAAPIERGAALVTVERPTEQTNLLIGVPGIVATDPRRTAMSVLNSVLGGGMSSRLFQEIRERRGLAYAVYSFSGSYSDAGVFGLYAGCAPAKTRQVADLMLDELHRLADDGITPDELRRAVGQLSGGAALALEDSDTRMSRLGRAEITLGEFADLDESLRRLHLVTADDVRDLARDLADRPISVSAVGSVTDDVFAGLAS</sequence>
<organism evidence="3 4">
    <name type="scientific">Leifsonia aquatica ATCC 14665</name>
    <dbReference type="NCBI Taxonomy" id="1358026"/>
    <lineage>
        <taxon>Bacteria</taxon>
        <taxon>Bacillati</taxon>
        <taxon>Actinomycetota</taxon>
        <taxon>Actinomycetes</taxon>
        <taxon>Micrococcales</taxon>
        <taxon>Microbacteriaceae</taxon>
        <taxon>Leifsonia</taxon>
    </lineage>
</organism>
<evidence type="ECO:0000313" key="3">
    <source>
        <dbReference type="EMBL" id="ERK72419.1"/>
    </source>
</evidence>
<protein>
    <submittedName>
        <fullName evidence="3">Peptidase M16 inactive domain protein</fullName>
    </submittedName>
</protein>
<dbReference type="EMBL" id="AWVQ01000132">
    <property type="protein sequence ID" value="ERK72419.1"/>
    <property type="molecule type" value="Genomic_DNA"/>
</dbReference>
<dbReference type="PANTHER" id="PTHR11851">
    <property type="entry name" value="METALLOPROTEASE"/>
    <property type="match status" value="1"/>
</dbReference>
<dbReference type="SUPFAM" id="SSF63411">
    <property type="entry name" value="LuxS/MPP-like metallohydrolase"/>
    <property type="match status" value="1"/>
</dbReference>
<dbReference type="RefSeq" id="WP_021757928.1">
    <property type="nucleotide sequence ID" value="NZ_KI271993.1"/>
</dbReference>
<reference evidence="3 4" key="1">
    <citation type="submission" date="2013-08" db="EMBL/GenBank/DDBJ databases">
        <authorList>
            <person name="Weinstock G."/>
            <person name="Sodergren E."/>
            <person name="Wylie T."/>
            <person name="Fulton L."/>
            <person name="Fulton R."/>
            <person name="Fronick C."/>
            <person name="O'Laughlin M."/>
            <person name="Godfrey J."/>
            <person name="Miner T."/>
            <person name="Herter B."/>
            <person name="Appelbaum E."/>
            <person name="Cordes M."/>
            <person name="Lek S."/>
            <person name="Wollam A."/>
            <person name="Pepin K.H."/>
            <person name="Palsikar V.B."/>
            <person name="Mitreva M."/>
            <person name="Wilson R.K."/>
        </authorList>
    </citation>
    <scope>NUCLEOTIDE SEQUENCE [LARGE SCALE GENOMIC DNA]</scope>
    <source>
        <strain evidence="3 4">ATCC 14665</strain>
    </source>
</reference>
<proteinExistence type="inferred from homology"/>
<feature type="domain" description="Peptidase M16 C-terminal" evidence="2">
    <location>
        <begin position="14"/>
        <end position="128"/>
    </location>
</feature>
<dbReference type="InterPro" id="IPR007863">
    <property type="entry name" value="Peptidase_M16_C"/>
</dbReference>
<evidence type="ECO:0000256" key="1">
    <source>
        <dbReference type="ARBA" id="ARBA00007261"/>
    </source>
</evidence>
<dbReference type="InterPro" id="IPR011249">
    <property type="entry name" value="Metalloenz_LuxS/M16"/>
</dbReference>
<dbReference type="PANTHER" id="PTHR11851:SF49">
    <property type="entry name" value="MITOCHONDRIAL-PROCESSING PEPTIDASE SUBUNIT ALPHA"/>
    <property type="match status" value="1"/>
</dbReference>
<name>U2RV56_LEIAQ</name>
<dbReference type="InterPro" id="IPR050361">
    <property type="entry name" value="MPP/UQCRC_Complex"/>
</dbReference>
<comment type="similarity">
    <text evidence="1">Belongs to the peptidase M16 family.</text>
</comment>
<accession>U2RV56</accession>
<dbReference type="PATRIC" id="fig|1358026.3.peg.1057"/>
<evidence type="ECO:0000259" key="2">
    <source>
        <dbReference type="Pfam" id="PF05193"/>
    </source>
</evidence>
<dbReference type="HOGENOM" id="CLU_1340042_0_0_11"/>
<evidence type="ECO:0000313" key="4">
    <source>
        <dbReference type="Proteomes" id="UP000016605"/>
    </source>
</evidence>
<dbReference type="Pfam" id="PF05193">
    <property type="entry name" value="Peptidase_M16_C"/>
    <property type="match status" value="1"/>
</dbReference>
<comment type="caution">
    <text evidence="3">The sequence shown here is derived from an EMBL/GenBank/DDBJ whole genome shotgun (WGS) entry which is preliminary data.</text>
</comment>
<dbReference type="Gene3D" id="3.30.830.10">
    <property type="entry name" value="Metalloenzyme, LuxS/M16 peptidase-like"/>
    <property type="match status" value="1"/>
</dbReference>
<dbReference type="GO" id="GO:0046872">
    <property type="term" value="F:metal ion binding"/>
    <property type="evidence" value="ECO:0007669"/>
    <property type="project" value="InterPro"/>
</dbReference>
<gene>
    <name evidence="3" type="ORF">N136_01221</name>
</gene>
<dbReference type="Proteomes" id="UP000016605">
    <property type="component" value="Unassembled WGS sequence"/>
</dbReference>
<feature type="non-terminal residue" evidence="3">
    <location>
        <position position="1"/>
    </location>
</feature>